<reference evidence="2" key="1">
    <citation type="journal article" date="2023" name="Plant J.">
        <title>Genome sequences and population genomics provide insights into the demographic history, inbreeding, and mutation load of two 'living fossil' tree species of Dipteronia.</title>
        <authorList>
            <person name="Feng Y."/>
            <person name="Comes H.P."/>
            <person name="Chen J."/>
            <person name="Zhu S."/>
            <person name="Lu R."/>
            <person name="Zhang X."/>
            <person name="Li P."/>
            <person name="Qiu J."/>
            <person name="Olsen K.M."/>
            <person name="Qiu Y."/>
        </authorList>
    </citation>
    <scope>NUCLEOTIDE SEQUENCE</scope>
    <source>
        <strain evidence="2">KIB01</strain>
    </source>
</reference>
<protein>
    <submittedName>
        <fullName evidence="2">Uncharacterized protein</fullName>
    </submittedName>
</protein>
<dbReference type="Proteomes" id="UP001280121">
    <property type="component" value="Unassembled WGS sequence"/>
</dbReference>
<evidence type="ECO:0000256" key="1">
    <source>
        <dbReference type="SAM" id="MobiDB-lite"/>
    </source>
</evidence>
<keyword evidence="3" id="KW-1185">Reference proteome</keyword>
<dbReference type="EMBL" id="JANJYI010000031">
    <property type="protein sequence ID" value="KAK2633602.1"/>
    <property type="molecule type" value="Genomic_DNA"/>
</dbReference>
<name>A0AAD9WKG5_9ROSI</name>
<organism evidence="2 3">
    <name type="scientific">Dipteronia dyeriana</name>
    <dbReference type="NCBI Taxonomy" id="168575"/>
    <lineage>
        <taxon>Eukaryota</taxon>
        <taxon>Viridiplantae</taxon>
        <taxon>Streptophyta</taxon>
        <taxon>Embryophyta</taxon>
        <taxon>Tracheophyta</taxon>
        <taxon>Spermatophyta</taxon>
        <taxon>Magnoliopsida</taxon>
        <taxon>eudicotyledons</taxon>
        <taxon>Gunneridae</taxon>
        <taxon>Pentapetalae</taxon>
        <taxon>rosids</taxon>
        <taxon>malvids</taxon>
        <taxon>Sapindales</taxon>
        <taxon>Sapindaceae</taxon>
        <taxon>Hippocastanoideae</taxon>
        <taxon>Acereae</taxon>
        <taxon>Dipteronia</taxon>
    </lineage>
</organism>
<dbReference type="AlphaFoldDB" id="A0AAD9WKG5"/>
<feature type="region of interest" description="Disordered" evidence="1">
    <location>
        <begin position="1"/>
        <end position="30"/>
    </location>
</feature>
<accession>A0AAD9WKG5</accession>
<sequence length="95" mass="9961">MARQVGEVVGDESKGFTGGGTAGGDEDLVGRKKKSVLRSSPFSLAFRECVNLVVDAVIILLKNESLESAPIGFVPQSLHSFTVVPLAVLNASMKS</sequence>
<gene>
    <name evidence="2" type="ORF">Ddye_032599</name>
</gene>
<proteinExistence type="predicted"/>
<evidence type="ECO:0000313" key="2">
    <source>
        <dbReference type="EMBL" id="KAK2633602.1"/>
    </source>
</evidence>
<comment type="caution">
    <text evidence="2">The sequence shown here is derived from an EMBL/GenBank/DDBJ whole genome shotgun (WGS) entry which is preliminary data.</text>
</comment>
<evidence type="ECO:0000313" key="3">
    <source>
        <dbReference type="Proteomes" id="UP001280121"/>
    </source>
</evidence>